<name>A0A9N9WKT4_9NEOP</name>
<organism evidence="1 2">
    <name type="scientific">Diatraea saccharalis</name>
    <name type="common">sugarcane borer</name>
    <dbReference type="NCBI Taxonomy" id="40085"/>
    <lineage>
        <taxon>Eukaryota</taxon>
        <taxon>Metazoa</taxon>
        <taxon>Ecdysozoa</taxon>
        <taxon>Arthropoda</taxon>
        <taxon>Hexapoda</taxon>
        <taxon>Insecta</taxon>
        <taxon>Pterygota</taxon>
        <taxon>Neoptera</taxon>
        <taxon>Endopterygota</taxon>
        <taxon>Lepidoptera</taxon>
        <taxon>Glossata</taxon>
        <taxon>Ditrysia</taxon>
        <taxon>Pyraloidea</taxon>
        <taxon>Crambidae</taxon>
        <taxon>Crambinae</taxon>
        <taxon>Diatraea</taxon>
    </lineage>
</organism>
<reference evidence="1" key="1">
    <citation type="submission" date="2021-12" db="EMBL/GenBank/DDBJ databases">
        <authorList>
            <person name="King R."/>
        </authorList>
    </citation>
    <scope>NUCLEOTIDE SEQUENCE</scope>
</reference>
<dbReference type="EMBL" id="OU893339">
    <property type="protein sequence ID" value="CAG9795616.1"/>
    <property type="molecule type" value="Genomic_DNA"/>
</dbReference>
<sequence>MAFRCLRGPVRRNAKCPDLYEISDEPQRKEFLDDLFSFMQKRALKFVNLKRGSDVKILLRYARGANIKLLISRINLFESG</sequence>
<protein>
    <submittedName>
        <fullName evidence="1">Uncharacterized protein</fullName>
    </submittedName>
</protein>
<dbReference type="Proteomes" id="UP001153714">
    <property type="component" value="Chromosome 8"/>
</dbReference>
<accession>A0A9N9WKT4</accession>
<dbReference type="InterPro" id="IPR036431">
    <property type="entry name" value="ARID_dom_sf"/>
</dbReference>
<dbReference type="AlphaFoldDB" id="A0A9N9WKT4"/>
<evidence type="ECO:0000313" key="1">
    <source>
        <dbReference type="EMBL" id="CAG9795616.1"/>
    </source>
</evidence>
<evidence type="ECO:0000313" key="2">
    <source>
        <dbReference type="Proteomes" id="UP001153714"/>
    </source>
</evidence>
<proteinExistence type="predicted"/>
<dbReference type="GO" id="GO:0003677">
    <property type="term" value="F:DNA binding"/>
    <property type="evidence" value="ECO:0007669"/>
    <property type="project" value="InterPro"/>
</dbReference>
<keyword evidence="2" id="KW-1185">Reference proteome</keyword>
<reference evidence="1" key="2">
    <citation type="submission" date="2022-10" db="EMBL/GenBank/DDBJ databases">
        <authorList>
            <consortium name="ENA_rothamsted_submissions"/>
            <consortium name="culmorum"/>
            <person name="King R."/>
        </authorList>
    </citation>
    <scope>NUCLEOTIDE SEQUENCE</scope>
</reference>
<dbReference type="OrthoDB" id="7482162at2759"/>
<gene>
    <name evidence="1" type="ORF">DIATSA_LOCUS12864</name>
</gene>
<dbReference type="Gene3D" id="1.10.150.60">
    <property type="entry name" value="ARID DNA-binding domain"/>
    <property type="match status" value="1"/>
</dbReference>